<evidence type="ECO:0000256" key="1">
    <source>
        <dbReference type="SAM" id="Phobius"/>
    </source>
</evidence>
<accession>A0A6M3M1K1</accession>
<dbReference type="AlphaFoldDB" id="A0A6M3M1K1"/>
<name>A0A6M3M1K1_9ZZZZ</name>
<organism evidence="2">
    <name type="scientific">viral metagenome</name>
    <dbReference type="NCBI Taxonomy" id="1070528"/>
    <lineage>
        <taxon>unclassified sequences</taxon>
        <taxon>metagenomes</taxon>
        <taxon>organismal metagenomes</taxon>
    </lineage>
</organism>
<sequence>MRIKLAVAGGLIFCLAIGVGLWLLFVPKLSGTEFVAFVVAFTIIGGIVAFAPEVQEFSIAGNVVKLREVKNEALKSIEILKKSQAELLRLMLFTKPLVSRGEPLEEGYLAIDRNFWDVVAEAKRIGAVEALKPDLLKCIDVMLPELYSVAIGMNGPWREGFWVHKNFADVAADILNPHMLSETSKARGQQDESIYNKFARARVAEMKDLYVLKDDLSK</sequence>
<feature type="transmembrane region" description="Helical" evidence="1">
    <location>
        <begin position="6"/>
        <end position="27"/>
    </location>
</feature>
<keyword evidence="1" id="KW-1133">Transmembrane helix</keyword>
<keyword evidence="1" id="KW-0812">Transmembrane</keyword>
<proteinExistence type="predicted"/>
<gene>
    <name evidence="2" type="ORF">MM171A00110_0087</name>
</gene>
<dbReference type="EMBL" id="MT143708">
    <property type="protein sequence ID" value="QJB01427.1"/>
    <property type="molecule type" value="Genomic_DNA"/>
</dbReference>
<evidence type="ECO:0000313" key="2">
    <source>
        <dbReference type="EMBL" id="QJB01427.1"/>
    </source>
</evidence>
<keyword evidence="1" id="KW-0472">Membrane</keyword>
<reference evidence="2" key="1">
    <citation type="submission" date="2020-03" db="EMBL/GenBank/DDBJ databases">
        <title>The deep terrestrial virosphere.</title>
        <authorList>
            <person name="Holmfeldt K."/>
            <person name="Nilsson E."/>
            <person name="Simone D."/>
            <person name="Lopez-Fernandez M."/>
            <person name="Wu X."/>
            <person name="de Brujin I."/>
            <person name="Lundin D."/>
            <person name="Andersson A."/>
            <person name="Bertilsson S."/>
            <person name="Dopson M."/>
        </authorList>
    </citation>
    <scope>NUCLEOTIDE SEQUENCE</scope>
    <source>
        <strain evidence="2">MM171A00110</strain>
    </source>
</reference>
<protein>
    <submittedName>
        <fullName evidence="2">Uncharacterized protein</fullName>
    </submittedName>
</protein>
<feature type="transmembrane region" description="Helical" evidence="1">
    <location>
        <begin position="34"/>
        <end position="52"/>
    </location>
</feature>